<feature type="domain" description="CPL" evidence="2">
    <location>
        <begin position="14"/>
        <end position="122"/>
    </location>
</feature>
<dbReference type="PANTHER" id="PTHR13389">
    <property type="entry name" value="PUMILIO HOMOLOG 3"/>
    <property type="match status" value="1"/>
</dbReference>
<proteinExistence type="predicted"/>
<dbReference type="PANTHER" id="PTHR13389:SF0">
    <property type="entry name" value="PUMILIO HOMOLOG 3"/>
    <property type="match status" value="1"/>
</dbReference>
<dbReference type="InterPro" id="IPR040059">
    <property type="entry name" value="PUM3"/>
</dbReference>
<organism evidence="3 4">
    <name type="scientific">Triparma laevis f. inornata</name>
    <dbReference type="NCBI Taxonomy" id="1714386"/>
    <lineage>
        <taxon>Eukaryota</taxon>
        <taxon>Sar</taxon>
        <taxon>Stramenopiles</taxon>
        <taxon>Ochrophyta</taxon>
        <taxon>Bolidophyceae</taxon>
        <taxon>Parmales</taxon>
        <taxon>Triparmaceae</taxon>
        <taxon>Triparma</taxon>
    </lineage>
</organism>
<dbReference type="Pfam" id="PF08144">
    <property type="entry name" value="CPL"/>
    <property type="match status" value="1"/>
</dbReference>
<evidence type="ECO:0000313" key="4">
    <source>
        <dbReference type="Proteomes" id="UP001162640"/>
    </source>
</evidence>
<dbReference type="GO" id="GO:0006417">
    <property type="term" value="P:regulation of translation"/>
    <property type="evidence" value="ECO:0007669"/>
    <property type="project" value="TreeGrafter"/>
</dbReference>
<accession>A0A9W7A4E6</accession>
<dbReference type="AlphaFoldDB" id="A0A9W7A4E6"/>
<dbReference type="GO" id="GO:0003729">
    <property type="term" value="F:mRNA binding"/>
    <property type="evidence" value="ECO:0007669"/>
    <property type="project" value="TreeGrafter"/>
</dbReference>
<evidence type="ECO:0000259" key="2">
    <source>
        <dbReference type="Pfam" id="PF08144"/>
    </source>
</evidence>
<dbReference type="EMBL" id="BLQM01000103">
    <property type="protein sequence ID" value="GMH63901.1"/>
    <property type="molecule type" value="Genomic_DNA"/>
</dbReference>
<keyword evidence="1" id="KW-0694">RNA-binding</keyword>
<dbReference type="Proteomes" id="UP001162640">
    <property type="component" value="Unassembled WGS sequence"/>
</dbReference>
<gene>
    <name evidence="3" type="ORF">TL16_g03832</name>
</gene>
<evidence type="ECO:0000313" key="3">
    <source>
        <dbReference type="EMBL" id="GMH63901.1"/>
    </source>
</evidence>
<dbReference type="InterPro" id="IPR012959">
    <property type="entry name" value="CPL_dom"/>
</dbReference>
<sequence length="202" mass="22310">MLLFLLSEGGDVPHQYFDPWECDILAPAVNEKGESTSRKNPETRKSELLQFLKDDILKMVSQHAGDLIVNKYGGKVLENALGRWGECVEFVMAALEEEALADVFESAVGHLVLKRLLLTYKEKEGEAEEGLPGKMLEKFGDNFVDGMMKSSRGAFVLGALVEVSKEAKKKCKADKNLVKAMKEKSKGEKGTAGFLALIDKLK</sequence>
<name>A0A9W7A4E6_9STRA</name>
<comment type="caution">
    <text evidence="3">The sequence shown here is derived from an EMBL/GenBank/DDBJ whole genome shotgun (WGS) entry which is preliminary data.</text>
</comment>
<protein>
    <recommendedName>
        <fullName evidence="2">CPL domain-containing protein</fullName>
    </recommendedName>
</protein>
<dbReference type="GO" id="GO:0005730">
    <property type="term" value="C:nucleolus"/>
    <property type="evidence" value="ECO:0007669"/>
    <property type="project" value="TreeGrafter"/>
</dbReference>
<evidence type="ECO:0000256" key="1">
    <source>
        <dbReference type="ARBA" id="ARBA00022884"/>
    </source>
</evidence>
<reference evidence="4" key="1">
    <citation type="journal article" date="2023" name="Commun. Biol.">
        <title>Genome analysis of Parmales, the sister group of diatoms, reveals the evolutionary specialization of diatoms from phago-mixotrophs to photoautotrophs.</title>
        <authorList>
            <person name="Ban H."/>
            <person name="Sato S."/>
            <person name="Yoshikawa S."/>
            <person name="Yamada K."/>
            <person name="Nakamura Y."/>
            <person name="Ichinomiya M."/>
            <person name="Sato N."/>
            <person name="Blanc-Mathieu R."/>
            <person name="Endo H."/>
            <person name="Kuwata A."/>
            <person name="Ogata H."/>
        </authorList>
    </citation>
    <scope>NUCLEOTIDE SEQUENCE [LARGE SCALE GENOMIC DNA]</scope>
</reference>